<accession>A0A5E4RHL2</accession>
<gene>
    <name evidence="1" type="ORF">PEP31012_00151</name>
</gene>
<protein>
    <submittedName>
        <fullName evidence="1">Uncharacterized protein</fullName>
    </submittedName>
</protein>
<organism evidence="1 2">
    <name type="scientific">Pandoraea eparura</name>
    <dbReference type="NCBI Taxonomy" id="2508291"/>
    <lineage>
        <taxon>Bacteria</taxon>
        <taxon>Pseudomonadati</taxon>
        <taxon>Pseudomonadota</taxon>
        <taxon>Betaproteobacteria</taxon>
        <taxon>Burkholderiales</taxon>
        <taxon>Burkholderiaceae</taxon>
        <taxon>Pandoraea</taxon>
    </lineage>
</organism>
<dbReference type="AlphaFoldDB" id="A0A5E4RHL2"/>
<sequence length="112" mass="12000">MSVDIQKFAADELGGERLNQLIGARASFQVVGVADIGKVVEVIEGRIEKSDLECRVYTEYRSASLATIFSPAAIFGVGAAIGIAAHNLATYDPDYEIGKNKVTGTVTVKYMK</sequence>
<dbReference type="RefSeq" id="WP_217427096.1">
    <property type="nucleotide sequence ID" value="NZ_CABPSH010000001.1"/>
</dbReference>
<name>A0A5E4RHL2_9BURK</name>
<dbReference type="Proteomes" id="UP000400981">
    <property type="component" value="Unassembled WGS sequence"/>
</dbReference>
<evidence type="ECO:0000313" key="2">
    <source>
        <dbReference type="Proteomes" id="UP000400981"/>
    </source>
</evidence>
<keyword evidence="2" id="KW-1185">Reference proteome</keyword>
<dbReference type="EMBL" id="CABPSH010000001">
    <property type="protein sequence ID" value="VVD62022.1"/>
    <property type="molecule type" value="Genomic_DNA"/>
</dbReference>
<reference evidence="1 2" key="1">
    <citation type="submission" date="2019-08" db="EMBL/GenBank/DDBJ databases">
        <authorList>
            <person name="Peeters C."/>
        </authorList>
    </citation>
    <scope>NUCLEOTIDE SEQUENCE [LARGE SCALE GENOMIC DNA]</scope>
    <source>
        <strain evidence="1 2">LMG 31012</strain>
    </source>
</reference>
<evidence type="ECO:0000313" key="1">
    <source>
        <dbReference type="EMBL" id="VVD62022.1"/>
    </source>
</evidence>
<proteinExistence type="predicted"/>